<evidence type="ECO:0000256" key="2">
    <source>
        <dbReference type="PROSITE-ProRule" id="PRU00124"/>
    </source>
</evidence>
<dbReference type="CDD" id="cd00112">
    <property type="entry name" value="LDLa"/>
    <property type="match status" value="1"/>
</dbReference>
<dbReference type="AlphaFoldDB" id="A0A553PKB5"/>
<dbReference type="PROSITE" id="PS50068">
    <property type="entry name" value="LDLRA_2"/>
    <property type="match status" value="1"/>
</dbReference>
<comment type="caution">
    <text evidence="2">Lacks conserved residue(s) required for the propagation of feature annotation.</text>
</comment>
<organism evidence="3 4">
    <name type="scientific">Tigriopus californicus</name>
    <name type="common">Marine copepod</name>
    <dbReference type="NCBI Taxonomy" id="6832"/>
    <lineage>
        <taxon>Eukaryota</taxon>
        <taxon>Metazoa</taxon>
        <taxon>Ecdysozoa</taxon>
        <taxon>Arthropoda</taxon>
        <taxon>Crustacea</taxon>
        <taxon>Multicrustacea</taxon>
        <taxon>Hexanauplia</taxon>
        <taxon>Copepoda</taxon>
        <taxon>Harpacticoida</taxon>
        <taxon>Harpacticidae</taxon>
        <taxon>Tigriopus</taxon>
    </lineage>
</organism>
<protein>
    <submittedName>
        <fullName evidence="3">Uncharacterized protein</fullName>
    </submittedName>
</protein>
<dbReference type="GO" id="GO:0005886">
    <property type="term" value="C:plasma membrane"/>
    <property type="evidence" value="ECO:0007669"/>
    <property type="project" value="TreeGrafter"/>
</dbReference>
<dbReference type="SUPFAM" id="SSF57424">
    <property type="entry name" value="LDL receptor-like module"/>
    <property type="match status" value="1"/>
</dbReference>
<evidence type="ECO:0000313" key="3">
    <source>
        <dbReference type="EMBL" id="TRY78106.1"/>
    </source>
</evidence>
<evidence type="ECO:0000313" key="4">
    <source>
        <dbReference type="Proteomes" id="UP000318571"/>
    </source>
</evidence>
<dbReference type="Gene3D" id="4.10.400.10">
    <property type="entry name" value="Low-density Lipoprotein Receptor"/>
    <property type="match status" value="1"/>
</dbReference>
<dbReference type="InterPro" id="IPR011042">
    <property type="entry name" value="6-blade_b-propeller_TolB-like"/>
</dbReference>
<feature type="disulfide bond" evidence="2">
    <location>
        <begin position="343"/>
        <end position="355"/>
    </location>
</feature>
<accession>A0A553PKB5</accession>
<dbReference type="STRING" id="6832.A0A553PKB5"/>
<dbReference type="InterPro" id="IPR002172">
    <property type="entry name" value="LDrepeatLR_classA_rpt"/>
</dbReference>
<sequence>MPTTGTTTATLVPNQQGLPTILGVAIKPRSATMAKDEYDFFVASSDNVTVIDTSLGSVKAMVYDESEECMFGVIHLDGDSKIVKRCQAANWTMEILINHTNILVENLALDYVGKHLIWIKNAHHSLEYSDYNGTFRGEVPIDMIHDPLSLRCDPEEGYIFVHTLFPPAIHRVTMTGGKHLMVYDKIYPQAKGFTLDIRRKEVYLMARFQLIKTDYHGRRSQRVAILDRSSFALLHIHSMEISESWIMWTSVTMNNIAMISLTRESDTLPPLPKPQNLGIPMTTSVKYFSILTRNQQKSTGVNNPCSNSMSCGQNMCLGDGPEQYSCFELSPEIATETVLPMSCTSMQFQCANNHCLPLAWTCNGEADCLDGSDNVQQVI</sequence>
<name>A0A553PKB5_TIGCA</name>
<dbReference type="SMART" id="SM00192">
    <property type="entry name" value="LDLa"/>
    <property type="match status" value="1"/>
</dbReference>
<dbReference type="InterPro" id="IPR036055">
    <property type="entry name" value="LDL_receptor-like_sf"/>
</dbReference>
<dbReference type="InterPro" id="IPR051221">
    <property type="entry name" value="LDLR-related"/>
</dbReference>
<dbReference type="Proteomes" id="UP000318571">
    <property type="component" value="Chromosome 11"/>
</dbReference>
<dbReference type="Gene3D" id="2.120.10.30">
    <property type="entry name" value="TolB, C-terminal domain"/>
    <property type="match status" value="1"/>
</dbReference>
<dbReference type="SUPFAM" id="SSF63825">
    <property type="entry name" value="YWTD domain"/>
    <property type="match status" value="1"/>
</dbReference>
<feature type="disulfide bond" evidence="2">
    <location>
        <begin position="350"/>
        <end position="368"/>
    </location>
</feature>
<dbReference type="EMBL" id="VCGU01000003">
    <property type="protein sequence ID" value="TRY78106.1"/>
    <property type="molecule type" value="Genomic_DNA"/>
</dbReference>
<dbReference type="Pfam" id="PF00057">
    <property type="entry name" value="Ldl_recept_a"/>
    <property type="match status" value="1"/>
</dbReference>
<reference evidence="3 4" key="1">
    <citation type="journal article" date="2018" name="Nat. Ecol. Evol.">
        <title>Genomic signatures of mitonuclear coevolution across populations of Tigriopus californicus.</title>
        <authorList>
            <person name="Barreto F.S."/>
            <person name="Watson E.T."/>
            <person name="Lima T.G."/>
            <person name="Willett C.S."/>
            <person name="Edmands S."/>
            <person name="Li W."/>
            <person name="Burton R.S."/>
        </authorList>
    </citation>
    <scope>NUCLEOTIDE SEQUENCE [LARGE SCALE GENOMIC DNA]</scope>
    <source>
        <strain evidence="3 4">San Diego</strain>
    </source>
</reference>
<keyword evidence="1 2" id="KW-1015">Disulfide bond</keyword>
<dbReference type="PANTHER" id="PTHR22722">
    <property type="entry name" value="LOW-DENSITY LIPOPROTEIN RECEPTOR-RELATED PROTEIN 2-RELATED"/>
    <property type="match status" value="1"/>
</dbReference>
<gene>
    <name evidence="3" type="ORF">TCAL_12856</name>
</gene>
<keyword evidence="4" id="KW-1185">Reference proteome</keyword>
<evidence type="ECO:0000256" key="1">
    <source>
        <dbReference type="ARBA" id="ARBA00023157"/>
    </source>
</evidence>
<dbReference type="GO" id="GO:0043235">
    <property type="term" value="C:receptor complex"/>
    <property type="evidence" value="ECO:0007669"/>
    <property type="project" value="TreeGrafter"/>
</dbReference>
<proteinExistence type="predicted"/>
<comment type="caution">
    <text evidence="3">The sequence shown here is derived from an EMBL/GenBank/DDBJ whole genome shotgun (WGS) entry which is preliminary data.</text>
</comment>